<evidence type="ECO:0000313" key="3">
    <source>
        <dbReference type="Proteomes" id="UP000591131"/>
    </source>
</evidence>
<dbReference type="SUPFAM" id="SSF50630">
    <property type="entry name" value="Acid proteases"/>
    <property type="match status" value="1"/>
</dbReference>
<dbReference type="InterPro" id="IPR021109">
    <property type="entry name" value="Peptidase_aspartic_dom_sf"/>
</dbReference>
<dbReference type="Proteomes" id="UP000591131">
    <property type="component" value="Unassembled WGS sequence"/>
</dbReference>
<protein>
    <recommendedName>
        <fullName evidence="1">Peptidase A1 domain-containing protein</fullName>
    </recommendedName>
</protein>
<dbReference type="EMBL" id="JAAPAO010000324">
    <property type="protein sequence ID" value="KAF4663195.1"/>
    <property type="molecule type" value="Genomic_DNA"/>
</dbReference>
<feature type="domain" description="Peptidase A1" evidence="1">
    <location>
        <begin position="1"/>
        <end position="271"/>
    </location>
</feature>
<organism evidence="2 3">
    <name type="scientific">Perkinsus chesapeaki</name>
    <name type="common">Clam parasite</name>
    <name type="synonym">Perkinsus andrewsi</name>
    <dbReference type="NCBI Taxonomy" id="330153"/>
    <lineage>
        <taxon>Eukaryota</taxon>
        <taxon>Sar</taxon>
        <taxon>Alveolata</taxon>
        <taxon>Perkinsozoa</taxon>
        <taxon>Perkinsea</taxon>
        <taxon>Perkinsida</taxon>
        <taxon>Perkinsidae</taxon>
        <taxon>Perkinsus</taxon>
    </lineage>
</organism>
<accession>A0A7J6LVB2</accession>
<evidence type="ECO:0000313" key="2">
    <source>
        <dbReference type="EMBL" id="KAF4663195.1"/>
    </source>
</evidence>
<reference evidence="2 3" key="1">
    <citation type="submission" date="2020-04" db="EMBL/GenBank/DDBJ databases">
        <title>Perkinsus chesapeaki whole genome sequence.</title>
        <authorList>
            <person name="Bogema D.R."/>
        </authorList>
    </citation>
    <scope>NUCLEOTIDE SEQUENCE [LARGE SCALE GENOMIC DNA]</scope>
    <source>
        <strain evidence="2">ATCC PRA-425</strain>
    </source>
</reference>
<evidence type="ECO:0000259" key="1">
    <source>
        <dbReference type="PROSITE" id="PS51767"/>
    </source>
</evidence>
<dbReference type="InterPro" id="IPR033121">
    <property type="entry name" value="PEPTIDASE_A1"/>
</dbReference>
<dbReference type="AlphaFoldDB" id="A0A7J6LVB2"/>
<name>A0A7J6LVB2_PERCH</name>
<sequence length="309" mass="34448">MVKGEQLVRTDLLLKEVHISGESLVPVVKLTVDDQQVSCLLDTGGYSSFLVWRTWFEKARRKCDDLLFGCYECEPAPCEAGALDTLEFAQDILLTVFTHSGEFNFGGGEDPTKQASPLKFFKVVDTAYHFVQLRGLQIGDAPSYYINIEDNAIFDSGSTAIFINNKWQGQIVSFLQNAGKQRVDIEAKGKDIIVSCDDIPYLPSMTFYVEGLQGGKISVEIPSTALLLSALRDECILALEFSDDEEVNIGLNAFFGNYYYFNIDEGKIGFTKVKDVHSITRARAYDTESVKVCRMASLERAQSELLSTE</sequence>
<comment type="caution">
    <text evidence="2">The sequence shown here is derived from an EMBL/GenBank/DDBJ whole genome shotgun (WGS) entry which is preliminary data.</text>
</comment>
<dbReference type="Pfam" id="PF00026">
    <property type="entry name" value="Asp"/>
    <property type="match status" value="1"/>
</dbReference>
<keyword evidence="3" id="KW-1185">Reference proteome</keyword>
<dbReference type="PROSITE" id="PS51767">
    <property type="entry name" value="PEPTIDASE_A1"/>
    <property type="match status" value="1"/>
</dbReference>
<gene>
    <name evidence="2" type="ORF">FOL47_005866</name>
</gene>
<proteinExistence type="predicted"/>
<dbReference type="Gene3D" id="2.40.70.10">
    <property type="entry name" value="Acid Proteases"/>
    <property type="match status" value="1"/>
</dbReference>